<dbReference type="Gene3D" id="1.10.720.30">
    <property type="entry name" value="SAP domain"/>
    <property type="match status" value="1"/>
</dbReference>
<keyword evidence="11" id="KW-1185">Reference proteome</keyword>
<dbReference type="InterPro" id="IPR014001">
    <property type="entry name" value="Helicase_ATP-bd"/>
</dbReference>
<dbReference type="GO" id="GO:0005829">
    <property type="term" value="C:cytosol"/>
    <property type="evidence" value="ECO:0007669"/>
    <property type="project" value="TreeGrafter"/>
</dbReference>
<organism evidence="9">
    <name type="scientific">Pelagomonas calceolata</name>
    <dbReference type="NCBI Taxonomy" id="35677"/>
    <lineage>
        <taxon>Eukaryota</taxon>
        <taxon>Sar</taxon>
        <taxon>Stramenopiles</taxon>
        <taxon>Ochrophyta</taxon>
        <taxon>Pelagophyceae</taxon>
        <taxon>Pelagomonadales</taxon>
        <taxon>Pelagomonadaceae</taxon>
        <taxon>Pelagomonas</taxon>
    </lineage>
</organism>
<dbReference type="OrthoDB" id="193716at2759"/>
<feature type="region of interest" description="Disordered" evidence="5">
    <location>
        <begin position="596"/>
        <end position="622"/>
    </location>
</feature>
<dbReference type="EMBL" id="CAKKNE010000001">
    <property type="protein sequence ID" value="CAH0365661.1"/>
    <property type="molecule type" value="Genomic_DNA"/>
</dbReference>
<accession>A0A7S3ZVV6</accession>
<reference evidence="10" key="2">
    <citation type="submission" date="2021-11" db="EMBL/GenBank/DDBJ databases">
        <authorList>
            <consortium name="Genoscope - CEA"/>
            <person name="William W."/>
        </authorList>
    </citation>
    <scope>NUCLEOTIDE SEQUENCE</scope>
</reference>
<evidence type="ECO:0000256" key="1">
    <source>
        <dbReference type="ARBA" id="ARBA00022741"/>
    </source>
</evidence>
<dbReference type="Pfam" id="PF00271">
    <property type="entry name" value="Helicase_C"/>
    <property type="match status" value="1"/>
</dbReference>
<dbReference type="SMART" id="SM00513">
    <property type="entry name" value="SAP"/>
    <property type="match status" value="1"/>
</dbReference>
<reference evidence="9" key="1">
    <citation type="submission" date="2021-01" db="EMBL/GenBank/DDBJ databases">
        <authorList>
            <person name="Corre E."/>
            <person name="Pelletier E."/>
            <person name="Niang G."/>
            <person name="Scheremetjew M."/>
            <person name="Finn R."/>
            <person name="Kale V."/>
            <person name="Holt S."/>
            <person name="Cochrane G."/>
            <person name="Meng A."/>
            <person name="Brown T."/>
            <person name="Cohen L."/>
        </authorList>
    </citation>
    <scope>NUCLEOTIDE SEQUENCE</scope>
    <source>
        <strain evidence="9">CCMP1756</strain>
    </source>
</reference>
<dbReference type="CDD" id="cd00268">
    <property type="entry name" value="DEADc"/>
    <property type="match status" value="1"/>
</dbReference>
<feature type="domain" description="Helicase C-terminal" evidence="8">
    <location>
        <begin position="367"/>
        <end position="530"/>
    </location>
</feature>
<evidence type="ECO:0000259" key="6">
    <source>
        <dbReference type="PROSITE" id="PS50800"/>
    </source>
</evidence>
<dbReference type="SMART" id="SM00487">
    <property type="entry name" value="DEXDc"/>
    <property type="match status" value="1"/>
</dbReference>
<dbReference type="SUPFAM" id="SSF68906">
    <property type="entry name" value="SAP domain"/>
    <property type="match status" value="1"/>
</dbReference>
<dbReference type="PANTHER" id="PTHR47959:SF1">
    <property type="entry name" value="ATP-DEPENDENT RNA HELICASE DBPA"/>
    <property type="match status" value="1"/>
</dbReference>
<dbReference type="GO" id="GO:0016787">
    <property type="term" value="F:hydrolase activity"/>
    <property type="evidence" value="ECO:0007669"/>
    <property type="project" value="UniProtKB-KW"/>
</dbReference>
<dbReference type="PROSITE" id="PS51192">
    <property type="entry name" value="HELICASE_ATP_BIND_1"/>
    <property type="match status" value="1"/>
</dbReference>
<dbReference type="GO" id="GO:0003724">
    <property type="term" value="F:RNA helicase activity"/>
    <property type="evidence" value="ECO:0007669"/>
    <property type="project" value="TreeGrafter"/>
</dbReference>
<dbReference type="Pfam" id="PF00270">
    <property type="entry name" value="DEAD"/>
    <property type="match status" value="1"/>
</dbReference>
<keyword evidence="3" id="KW-0347">Helicase</keyword>
<evidence type="ECO:0000313" key="9">
    <source>
        <dbReference type="EMBL" id="CAE0695497.1"/>
    </source>
</evidence>
<feature type="compositionally biased region" description="Basic residues" evidence="5">
    <location>
        <begin position="612"/>
        <end position="622"/>
    </location>
</feature>
<dbReference type="Pfam" id="PF02037">
    <property type="entry name" value="SAP"/>
    <property type="match status" value="1"/>
</dbReference>
<evidence type="ECO:0000256" key="3">
    <source>
        <dbReference type="ARBA" id="ARBA00022806"/>
    </source>
</evidence>
<evidence type="ECO:0000259" key="7">
    <source>
        <dbReference type="PROSITE" id="PS51192"/>
    </source>
</evidence>
<proteinExistence type="predicted"/>
<sequence length="622" mass="66799">MRVMLFAATGALRCSSLRLSALRTNAARRGVALHATTSAARQARRAAALNDASNPYAGKTVADLKVLLKERGLPVSGVKSALLERLAASDGGALAATPPRRADPALKTVEAAEAPPQTVPKKSEPTGRPFATLGLSSRLAANLESQLGADARMTPIQELAFPAARRGDDVVARAQTGTGKTLAFLVPSLERLETDLNNRRPALVVLSPTRELAQQIHAQAMSLCEGLGLRCGCVVGGTSKGGDLRRLRRGVDVLCATPGRLCDLLGEDAKLLRGTKTLVLDEGDRLLDEGFERQLSQIIEASSRSRQTLCFSATMPADLKRMLDSGAVRSEYERVDATGAAGSVDQTASRVDLRRVALPKGADALGALANVLKKHREGRAGSKVVVFLPTTAAAELASAYLANRGLSNAALHSRKSQGYRTRTSNEFRDADVAREHALLVATDVAARGVDYPGVSLVVQAGTPDNREQFVHRSGRTGRAGTAGEAILLVEDWEFALASDMLSDVKMLDIDATEFLDAVADDSQKAMNRVMPDIRRKAYVGWLGHTNARCKTLGWSKQELVDRANAMAREDYLLRETPSLTPRAVGFMGLKKVQNLRVEKPPPRQNRGAPAPGRRKQSRKPRR</sequence>
<evidence type="ECO:0008006" key="12">
    <source>
        <dbReference type="Google" id="ProtNLM"/>
    </source>
</evidence>
<dbReference type="Gene3D" id="3.40.50.300">
    <property type="entry name" value="P-loop containing nucleotide triphosphate hydrolases"/>
    <property type="match status" value="2"/>
</dbReference>
<evidence type="ECO:0000313" key="10">
    <source>
        <dbReference type="EMBL" id="CAH0365661.1"/>
    </source>
</evidence>
<keyword evidence="4" id="KW-0067">ATP-binding</keyword>
<dbReference type="PANTHER" id="PTHR47959">
    <property type="entry name" value="ATP-DEPENDENT RNA HELICASE RHLE-RELATED"/>
    <property type="match status" value="1"/>
</dbReference>
<dbReference type="SMART" id="SM00490">
    <property type="entry name" value="HELICc"/>
    <property type="match status" value="1"/>
</dbReference>
<evidence type="ECO:0000256" key="4">
    <source>
        <dbReference type="ARBA" id="ARBA00022840"/>
    </source>
</evidence>
<dbReference type="CDD" id="cd18787">
    <property type="entry name" value="SF2_C_DEAD"/>
    <property type="match status" value="1"/>
</dbReference>
<evidence type="ECO:0000259" key="8">
    <source>
        <dbReference type="PROSITE" id="PS51194"/>
    </source>
</evidence>
<dbReference type="InterPro" id="IPR050079">
    <property type="entry name" value="DEAD_box_RNA_helicase"/>
</dbReference>
<dbReference type="InterPro" id="IPR036361">
    <property type="entry name" value="SAP_dom_sf"/>
</dbReference>
<dbReference type="InterPro" id="IPR003034">
    <property type="entry name" value="SAP_dom"/>
</dbReference>
<dbReference type="PROSITE" id="PS51194">
    <property type="entry name" value="HELICASE_CTER"/>
    <property type="match status" value="1"/>
</dbReference>
<dbReference type="GO" id="GO:0003676">
    <property type="term" value="F:nucleic acid binding"/>
    <property type="evidence" value="ECO:0007669"/>
    <property type="project" value="InterPro"/>
</dbReference>
<keyword evidence="2" id="KW-0378">Hydrolase</keyword>
<dbReference type="PROSITE" id="PS50800">
    <property type="entry name" value="SAP"/>
    <property type="match status" value="1"/>
</dbReference>
<keyword evidence="1" id="KW-0547">Nucleotide-binding</keyword>
<evidence type="ECO:0000313" key="11">
    <source>
        <dbReference type="Proteomes" id="UP000789595"/>
    </source>
</evidence>
<dbReference type="InterPro" id="IPR011545">
    <property type="entry name" value="DEAD/DEAH_box_helicase_dom"/>
</dbReference>
<name>A0A7S3ZVV6_9STRA</name>
<dbReference type="Proteomes" id="UP000789595">
    <property type="component" value="Unassembled WGS sequence"/>
</dbReference>
<evidence type="ECO:0000256" key="2">
    <source>
        <dbReference type="ARBA" id="ARBA00022801"/>
    </source>
</evidence>
<dbReference type="AlphaFoldDB" id="A0A7S3ZVV6"/>
<gene>
    <name evidence="9" type="ORF">PCAL00307_LOCUS10933</name>
    <name evidence="10" type="ORF">PECAL_1P21110</name>
</gene>
<dbReference type="EMBL" id="HBIW01012742">
    <property type="protein sequence ID" value="CAE0695497.1"/>
    <property type="molecule type" value="Transcribed_RNA"/>
</dbReference>
<feature type="region of interest" description="Disordered" evidence="5">
    <location>
        <begin position="112"/>
        <end position="131"/>
    </location>
</feature>
<dbReference type="InterPro" id="IPR044742">
    <property type="entry name" value="DEAD/DEAH_RhlB"/>
</dbReference>
<feature type="domain" description="Helicase ATP-binding" evidence="7">
    <location>
        <begin position="161"/>
        <end position="333"/>
    </location>
</feature>
<dbReference type="InterPro" id="IPR027417">
    <property type="entry name" value="P-loop_NTPase"/>
</dbReference>
<dbReference type="SUPFAM" id="SSF52540">
    <property type="entry name" value="P-loop containing nucleoside triphosphate hydrolases"/>
    <property type="match status" value="1"/>
</dbReference>
<dbReference type="GO" id="GO:0005524">
    <property type="term" value="F:ATP binding"/>
    <property type="evidence" value="ECO:0007669"/>
    <property type="project" value="UniProtKB-KW"/>
</dbReference>
<protein>
    <recommendedName>
        <fullName evidence="12">RNA helicase</fullName>
    </recommendedName>
</protein>
<feature type="domain" description="SAP" evidence="6">
    <location>
        <begin position="56"/>
        <end position="90"/>
    </location>
</feature>
<evidence type="ECO:0000256" key="5">
    <source>
        <dbReference type="SAM" id="MobiDB-lite"/>
    </source>
</evidence>
<dbReference type="InterPro" id="IPR001650">
    <property type="entry name" value="Helicase_C-like"/>
</dbReference>